<organism evidence="2 3">
    <name type="scientific">Corvus moneduloides</name>
    <name type="common">New Caledonian crow</name>
    <dbReference type="NCBI Taxonomy" id="1196302"/>
    <lineage>
        <taxon>Eukaryota</taxon>
        <taxon>Metazoa</taxon>
        <taxon>Chordata</taxon>
        <taxon>Craniata</taxon>
        <taxon>Vertebrata</taxon>
        <taxon>Euteleostomi</taxon>
        <taxon>Archelosauria</taxon>
        <taxon>Archosauria</taxon>
        <taxon>Dinosauria</taxon>
        <taxon>Saurischia</taxon>
        <taxon>Theropoda</taxon>
        <taxon>Coelurosauria</taxon>
        <taxon>Aves</taxon>
        <taxon>Neognathae</taxon>
        <taxon>Neoaves</taxon>
        <taxon>Telluraves</taxon>
        <taxon>Australaves</taxon>
        <taxon>Passeriformes</taxon>
        <taxon>Corvoidea</taxon>
        <taxon>Corvidae</taxon>
        <taxon>Corvus</taxon>
    </lineage>
</organism>
<evidence type="ECO:0000313" key="2">
    <source>
        <dbReference type="Ensembl" id="ENSCMUP00000015740.2"/>
    </source>
</evidence>
<name>A0A8C3E7G5_CORMO</name>
<sequence length="143" mass="16123">MTRRKHKNDTSWASSMGSGRARRRMESTRMVKQRAVRKTALLSVARGPRLLRRAMRPVESPTQREMRSESMLKESDTSAMELPRYPDTSSATKKPTVSTSMKMRRHVLPEYRPMAASRGGHKVDRKTGAPCLGRQAENVGAVP</sequence>
<feature type="compositionally biased region" description="Basic and acidic residues" evidence="1">
    <location>
        <begin position="62"/>
        <end position="76"/>
    </location>
</feature>
<protein>
    <submittedName>
        <fullName evidence="2">Uncharacterized protein</fullName>
    </submittedName>
</protein>
<proteinExistence type="predicted"/>
<dbReference type="AlphaFoldDB" id="A0A8C3E7G5"/>
<feature type="compositionally biased region" description="Polar residues" evidence="1">
    <location>
        <begin position="87"/>
        <end position="101"/>
    </location>
</feature>
<keyword evidence="3" id="KW-1185">Reference proteome</keyword>
<dbReference type="Proteomes" id="UP000694553">
    <property type="component" value="Unassembled WGS sequence"/>
</dbReference>
<reference evidence="2" key="2">
    <citation type="submission" date="2025-08" db="UniProtKB">
        <authorList>
            <consortium name="Ensembl"/>
        </authorList>
    </citation>
    <scope>IDENTIFICATION</scope>
</reference>
<reference evidence="2" key="3">
    <citation type="submission" date="2025-09" db="UniProtKB">
        <authorList>
            <consortium name="Ensembl"/>
        </authorList>
    </citation>
    <scope>IDENTIFICATION</scope>
</reference>
<accession>A0A8C3E7G5</accession>
<evidence type="ECO:0000313" key="3">
    <source>
        <dbReference type="Proteomes" id="UP000694553"/>
    </source>
</evidence>
<dbReference type="Ensembl" id="ENSCMUT00000016909.2">
    <property type="protein sequence ID" value="ENSCMUP00000015740.2"/>
    <property type="gene ID" value="ENSCMUG00000009774.2"/>
</dbReference>
<accession>A0A8U7M5D2</accession>
<reference evidence="3" key="1">
    <citation type="submission" date="2019-10" db="EMBL/GenBank/DDBJ databases">
        <title>Corvus moneduloides (New Caledonian crow) genome, bCorMon1, primary haplotype.</title>
        <authorList>
            <person name="Rutz C."/>
            <person name="Fungtammasan C."/>
            <person name="Mountcastle J."/>
            <person name="Formenti G."/>
            <person name="Chow W."/>
            <person name="Howe K."/>
            <person name="Steele M.P."/>
            <person name="Fernandes J."/>
            <person name="Gilbert M.T.P."/>
            <person name="Fedrigo O."/>
            <person name="Jarvis E.D."/>
            <person name="Gemmell N."/>
        </authorList>
    </citation>
    <scope>NUCLEOTIDE SEQUENCE [LARGE SCALE GENOMIC DNA]</scope>
</reference>
<feature type="region of interest" description="Disordered" evidence="1">
    <location>
        <begin position="1"/>
        <end position="143"/>
    </location>
</feature>
<evidence type="ECO:0000256" key="1">
    <source>
        <dbReference type="SAM" id="MobiDB-lite"/>
    </source>
</evidence>